<dbReference type="KEGG" id="ska:CP970_09180"/>
<gene>
    <name evidence="2" type="ORF">CP970_09180</name>
</gene>
<evidence type="ECO:0000313" key="2">
    <source>
        <dbReference type="EMBL" id="QEU91029.1"/>
    </source>
</evidence>
<keyword evidence="3" id="KW-1185">Reference proteome</keyword>
<evidence type="ECO:0000256" key="1">
    <source>
        <dbReference type="SAM" id="SignalP"/>
    </source>
</evidence>
<sequence>MPFTVLLPVLVCAAVAHAAVRLVLCALAAHATRRALSPTAVGTGVRAHRLAVLRALLDVLGRR</sequence>
<dbReference type="Proteomes" id="UP000325529">
    <property type="component" value="Chromosome"/>
</dbReference>
<evidence type="ECO:0000313" key="3">
    <source>
        <dbReference type="Proteomes" id="UP000325529"/>
    </source>
</evidence>
<feature type="chain" id="PRO_5038861574" description="Secreted protein" evidence="1">
    <location>
        <begin position="19"/>
        <end position="63"/>
    </location>
</feature>
<feature type="signal peptide" evidence="1">
    <location>
        <begin position="1"/>
        <end position="18"/>
    </location>
</feature>
<accession>A0A5J6G6F0</accession>
<protein>
    <recommendedName>
        <fullName evidence="4">Secreted protein</fullName>
    </recommendedName>
</protein>
<reference evidence="2 3" key="1">
    <citation type="submission" date="2017-09" db="EMBL/GenBank/DDBJ databases">
        <authorList>
            <person name="Lee N."/>
            <person name="Cho B.-K."/>
        </authorList>
    </citation>
    <scope>NUCLEOTIDE SEQUENCE [LARGE SCALE GENOMIC DNA]</scope>
    <source>
        <strain evidence="2 3">ATCC 12853</strain>
    </source>
</reference>
<dbReference type="RefSeq" id="WP_055549028.1">
    <property type="nucleotide sequence ID" value="NZ_CP023699.1"/>
</dbReference>
<name>A0A5J6G6F0_STRKN</name>
<keyword evidence="1" id="KW-0732">Signal</keyword>
<dbReference type="AlphaFoldDB" id="A0A5J6G6F0"/>
<dbReference type="EMBL" id="CP023699">
    <property type="protein sequence ID" value="QEU91029.1"/>
    <property type="molecule type" value="Genomic_DNA"/>
</dbReference>
<evidence type="ECO:0008006" key="4">
    <source>
        <dbReference type="Google" id="ProtNLM"/>
    </source>
</evidence>
<proteinExistence type="predicted"/>
<organism evidence="2 3">
    <name type="scientific">Streptomyces kanamyceticus</name>
    <dbReference type="NCBI Taxonomy" id="1967"/>
    <lineage>
        <taxon>Bacteria</taxon>
        <taxon>Bacillati</taxon>
        <taxon>Actinomycetota</taxon>
        <taxon>Actinomycetes</taxon>
        <taxon>Kitasatosporales</taxon>
        <taxon>Streptomycetaceae</taxon>
        <taxon>Streptomyces</taxon>
    </lineage>
</organism>